<organism evidence="7 8">
    <name type="scientific">Falsiroseomonas selenitidurans</name>
    <dbReference type="NCBI Taxonomy" id="2716335"/>
    <lineage>
        <taxon>Bacteria</taxon>
        <taxon>Pseudomonadati</taxon>
        <taxon>Pseudomonadota</taxon>
        <taxon>Alphaproteobacteria</taxon>
        <taxon>Acetobacterales</taxon>
        <taxon>Roseomonadaceae</taxon>
        <taxon>Falsiroseomonas</taxon>
    </lineage>
</organism>
<evidence type="ECO:0000256" key="3">
    <source>
        <dbReference type="ARBA" id="ARBA00022448"/>
    </source>
</evidence>
<dbReference type="PANTHER" id="PTHR30290:SF9">
    <property type="entry name" value="OLIGOPEPTIDE-BINDING PROTEIN APPA"/>
    <property type="match status" value="1"/>
</dbReference>
<comment type="similarity">
    <text evidence="2">Belongs to the bacterial solute-binding protein 5 family.</text>
</comment>
<dbReference type="Proteomes" id="UP000787635">
    <property type="component" value="Unassembled WGS sequence"/>
</dbReference>
<comment type="caution">
    <text evidence="7">The sequence shown here is derived from an EMBL/GenBank/DDBJ whole genome shotgun (WGS) entry which is preliminary data.</text>
</comment>
<dbReference type="SUPFAM" id="SSF53850">
    <property type="entry name" value="Periplasmic binding protein-like II"/>
    <property type="match status" value="1"/>
</dbReference>
<keyword evidence="3" id="KW-0813">Transport</keyword>
<keyword evidence="4 5" id="KW-0732">Signal</keyword>
<proteinExistence type="inferred from homology"/>
<dbReference type="RefSeq" id="WP_168027705.1">
    <property type="nucleotide sequence ID" value="NZ_JAAVNE010000004.1"/>
</dbReference>
<feature type="chain" id="PRO_5045106764" evidence="5">
    <location>
        <begin position="26"/>
        <end position="528"/>
    </location>
</feature>
<dbReference type="InterPro" id="IPR039424">
    <property type="entry name" value="SBP_5"/>
</dbReference>
<comment type="subcellular location">
    <subcellularLocation>
        <location evidence="1">Periplasm</location>
    </subcellularLocation>
</comment>
<dbReference type="PIRSF" id="PIRSF002741">
    <property type="entry name" value="MppA"/>
    <property type="match status" value="1"/>
</dbReference>
<evidence type="ECO:0000256" key="4">
    <source>
        <dbReference type="ARBA" id="ARBA00022729"/>
    </source>
</evidence>
<dbReference type="Pfam" id="PF00496">
    <property type="entry name" value="SBP_bac_5"/>
    <property type="match status" value="1"/>
</dbReference>
<dbReference type="Gene3D" id="3.10.105.10">
    <property type="entry name" value="Dipeptide-binding Protein, Domain 3"/>
    <property type="match status" value="1"/>
</dbReference>
<feature type="domain" description="Solute-binding protein family 5" evidence="6">
    <location>
        <begin position="68"/>
        <end position="442"/>
    </location>
</feature>
<evidence type="ECO:0000256" key="1">
    <source>
        <dbReference type="ARBA" id="ARBA00004418"/>
    </source>
</evidence>
<evidence type="ECO:0000313" key="7">
    <source>
        <dbReference type="EMBL" id="NKC30086.1"/>
    </source>
</evidence>
<feature type="signal peptide" evidence="5">
    <location>
        <begin position="1"/>
        <end position="25"/>
    </location>
</feature>
<dbReference type="PANTHER" id="PTHR30290">
    <property type="entry name" value="PERIPLASMIC BINDING COMPONENT OF ABC TRANSPORTER"/>
    <property type="match status" value="1"/>
</dbReference>
<evidence type="ECO:0000256" key="2">
    <source>
        <dbReference type="ARBA" id="ARBA00005695"/>
    </source>
</evidence>
<dbReference type="InterPro" id="IPR030678">
    <property type="entry name" value="Peptide/Ni-bd"/>
</dbReference>
<accession>A0ABX1DYY5</accession>
<gene>
    <name evidence="7" type="ORF">HEQ75_04375</name>
</gene>
<dbReference type="EMBL" id="JAAVNE010000004">
    <property type="protein sequence ID" value="NKC30086.1"/>
    <property type="molecule type" value="Genomic_DNA"/>
</dbReference>
<evidence type="ECO:0000313" key="8">
    <source>
        <dbReference type="Proteomes" id="UP000787635"/>
    </source>
</evidence>
<reference evidence="7 8" key="1">
    <citation type="submission" date="2020-03" db="EMBL/GenBank/DDBJ databases">
        <title>Roseomonas selenitidurans sp. nov. isolated from urban soil.</title>
        <authorList>
            <person name="Liu H."/>
        </authorList>
    </citation>
    <scope>NUCLEOTIDE SEQUENCE [LARGE SCALE GENOMIC DNA]</scope>
    <source>
        <strain evidence="7 8">BU-1</strain>
    </source>
</reference>
<dbReference type="Gene3D" id="3.40.190.10">
    <property type="entry name" value="Periplasmic binding protein-like II"/>
    <property type="match status" value="1"/>
</dbReference>
<dbReference type="InterPro" id="IPR000914">
    <property type="entry name" value="SBP_5_dom"/>
</dbReference>
<evidence type="ECO:0000259" key="6">
    <source>
        <dbReference type="Pfam" id="PF00496"/>
    </source>
</evidence>
<dbReference type="CDD" id="cd08498">
    <property type="entry name" value="PBP2_NikA_DppA_OppA_like_2"/>
    <property type="match status" value="1"/>
</dbReference>
<protein>
    <submittedName>
        <fullName evidence="7">ABC transporter substrate-binding protein</fullName>
    </submittedName>
</protein>
<evidence type="ECO:0000256" key="5">
    <source>
        <dbReference type="SAM" id="SignalP"/>
    </source>
</evidence>
<keyword evidence="8" id="KW-1185">Reference proteome</keyword>
<name>A0ABX1DYY5_9PROT</name>
<sequence length="528" mass="57360">MRLLRPLLIATALVASLPAAGTVAAQELRIGFKAAVTGSDPHQNYTPNRNVQLHVYEPLVLQDPFMRLQPGAAAAWRNIDPNTWEFSLREGLQFHDGSPVTADDVAFSIRRAQAATGLRTFVAQTRNVAGVEAKDARTVLIRTTTPTPLLPVQMAVVAIVSARAAADAGEAEFNGGRAALGTGPYRWVRFTPGRDVVIERAARHWRAPEPWQRVTFRFISNDSARVAALLANDVDVIDNVPPSLFREVRESPRTQLVTTPGLFTLYMYLDHFRDQVVFATGPDGQPLARNPIRDPKVRQAMNLAINREALAERGMEGAADPIGQFAGPGFIGHDERLKPPRHDPAQARRLLAEAGYPDGFGLTIHCTNDRFPGDSRTCQAVGQMFTQVGIRTTVEPLPSAVFFRRANGNATQDPEFTAFMAIFASSTGVASESMTTILRTRNRATGAGSLNRGRYSSAALDAALGRVDSIFDDTAREAAMGDAARIAIEDNAILPIFSLRASYGLRRGLSIVPRGDQYTFATAIHAAP</sequence>